<evidence type="ECO:0000259" key="8">
    <source>
        <dbReference type="PROSITE" id="PS50928"/>
    </source>
</evidence>
<evidence type="ECO:0000256" key="5">
    <source>
        <dbReference type="ARBA" id="ARBA00022989"/>
    </source>
</evidence>
<organism evidence="9 10">
    <name type="scientific">Paenibacillus shunpengii</name>
    <dbReference type="NCBI Taxonomy" id="2054424"/>
    <lineage>
        <taxon>Bacteria</taxon>
        <taxon>Bacillati</taxon>
        <taxon>Bacillota</taxon>
        <taxon>Bacilli</taxon>
        <taxon>Bacillales</taxon>
        <taxon>Paenibacillaceae</taxon>
        <taxon>Paenibacillus</taxon>
    </lineage>
</organism>
<comment type="caution">
    <text evidence="9">The sequence shown here is derived from an EMBL/GenBank/DDBJ whole genome shotgun (WGS) entry which is preliminary data.</text>
</comment>
<dbReference type="RefSeq" id="WP_076314885.1">
    <property type="nucleotide sequence ID" value="NZ_JBHUMJ010000003.1"/>
</dbReference>
<evidence type="ECO:0000256" key="2">
    <source>
        <dbReference type="ARBA" id="ARBA00022448"/>
    </source>
</evidence>
<accession>A0ABW5SRM4</accession>
<dbReference type="SUPFAM" id="SSF161098">
    <property type="entry name" value="MetI-like"/>
    <property type="match status" value="1"/>
</dbReference>
<feature type="transmembrane region" description="Helical" evidence="7">
    <location>
        <begin position="84"/>
        <end position="109"/>
    </location>
</feature>
<keyword evidence="6 7" id="KW-0472">Membrane</keyword>
<dbReference type="Pfam" id="PF00528">
    <property type="entry name" value="BPD_transp_1"/>
    <property type="match status" value="1"/>
</dbReference>
<proteinExistence type="inferred from homology"/>
<dbReference type="InterPro" id="IPR035906">
    <property type="entry name" value="MetI-like_sf"/>
</dbReference>
<feature type="transmembrane region" description="Helical" evidence="7">
    <location>
        <begin position="25"/>
        <end position="45"/>
    </location>
</feature>
<comment type="subcellular location">
    <subcellularLocation>
        <location evidence="1 7">Cell membrane</location>
        <topology evidence="1 7">Multi-pass membrane protein</topology>
    </subcellularLocation>
</comment>
<evidence type="ECO:0000256" key="7">
    <source>
        <dbReference type="RuleBase" id="RU363032"/>
    </source>
</evidence>
<dbReference type="InterPro" id="IPR050366">
    <property type="entry name" value="BP-dependent_transpt_permease"/>
</dbReference>
<dbReference type="Proteomes" id="UP001597540">
    <property type="component" value="Unassembled WGS sequence"/>
</dbReference>
<protein>
    <submittedName>
        <fullName evidence="9">ABC transporter permease</fullName>
    </submittedName>
</protein>
<evidence type="ECO:0000256" key="4">
    <source>
        <dbReference type="ARBA" id="ARBA00022692"/>
    </source>
</evidence>
<dbReference type="CDD" id="cd06261">
    <property type="entry name" value="TM_PBP2"/>
    <property type="match status" value="1"/>
</dbReference>
<evidence type="ECO:0000256" key="6">
    <source>
        <dbReference type="ARBA" id="ARBA00023136"/>
    </source>
</evidence>
<feature type="transmembrane region" description="Helical" evidence="7">
    <location>
        <begin position="204"/>
        <end position="229"/>
    </location>
</feature>
<dbReference type="Gene3D" id="1.10.3720.10">
    <property type="entry name" value="MetI-like"/>
    <property type="match status" value="1"/>
</dbReference>
<dbReference type="PANTHER" id="PTHR43386">
    <property type="entry name" value="OLIGOPEPTIDE TRANSPORT SYSTEM PERMEASE PROTEIN APPC"/>
    <property type="match status" value="1"/>
</dbReference>
<dbReference type="PROSITE" id="PS50928">
    <property type="entry name" value="ABC_TM1"/>
    <property type="match status" value="1"/>
</dbReference>
<keyword evidence="10" id="KW-1185">Reference proteome</keyword>
<keyword evidence="4 7" id="KW-0812">Transmembrane</keyword>
<feature type="domain" description="ABC transmembrane type-1" evidence="8">
    <location>
        <begin position="84"/>
        <end position="273"/>
    </location>
</feature>
<reference evidence="10" key="1">
    <citation type="journal article" date="2019" name="Int. J. Syst. Evol. Microbiol.">
        <title>The Global Catalogue of Microorganisms (GCM) 10K type strain sequencing project: providing services to taxonomists for standard genome sequencing and annotation.</title>
        <authorList>
            <consortium name="The Broad Institute Genomics Platform"/>
            <consortium name="The Broad Institute Genome Sequencing Center for Infectious Disease"/>
            <person name="Wu L."/>
            <person name="Ma J."/>
        </authorList>
    </citation>
    <scope>NUCLEOTIDE SEQUENCE [LARGE SCALE GENOMIC DNA]</scope>
    <source>
        <strain evidence="10">KCTC 33849</strain>
    </source>
</reference>
<dbReference type="EMBL" id="JBHUMJ010000003">
    <property type="protein sequence ID" value="MFD2701717.1"/>
    <property type="molecule type" value="Genomic_DNA"/>
</dbReference>
<evidence type="ECO:0000256" key="1">
    <source>
        <dbReference type="ARBA" id="ARBA00004651"/>
    </source>
</evidence>
<comment type="similarity">
    <text evidence="7">Belongs to the binding-protein-dependent transport system permease family.</text>
</comment>
<dbReference type="PANTHER" id="PTHR43386:SF23">
    <property type="entry name" value="ABC TRANSPORTER"/>
    <property type="match status" value="1"/>
</dbReference>
<keyword evidence="2 7" id="KW-0813">Transport</keyword>
<dbReference type="InterPro" id="IPR000515">
    <property type="entry name" value="MetI-like"/>
</dbReference>
<evidence type="ECO:0000313" key="10">
    <source>
        <dbReference type="Proteomes" id="UP001597540"/>
    </source>
</evidence>
<name>A0ABW5SRM4_9BACL</name>
<gene>
    <name evidence="9" type="ORF">ACFSVM_14735</name>
</gene>
<sequence>MQQLERRSSAPAEVRRTLNTRGKNVIRILISAGFLAAVLLLGSFLPEQAAHTSLSERNLAPGAGHLFGTDWLGRDMLDRTLKGLAYSIQVGLTAAACSSLIALLVGLLAAADRRMDQAVSWFIDLFMSVPHLVSLILLAFVFGGGAKGVIIAIACTHWPQLARVIRADMLQLKSADYIQVSRRMGKSQGYIALHHMLPHLIPQLLVGLLLVFPHAILHEAAITFLGLGLSPQQPAIGIILSESMRYLSAGMWWLAFFPGLALVLTVLAFDTLGHGIRSYSEPIRLER</sequence>
<evidence type="ECO:0000256" key="3">
    <source>
        <dbReference type="ARBA" id="ARBA00022475"/>
    </source>
</evidence>
<keyword evidence="3" id="KW-1003">Cell membrane</keyword>
<keyword evidence="5 7" id="KW-1133">Transmembrane helix</keyword>
<evidence type="ECO:0000313" key="9">
    <source>
        <dbReference type="EMBL" id="MFD2701717.1"/>
    </source>
</evidence>
<feature type="transmembrane region" description="Helical" evidence="7">
    <location>
        <begin position="249"/>
        <end position="269"/>
    </location>
</feature>